<dbReference type="EMBL" id="RBUG01000062">
    <property type="protein sequence ID" value="RMU73484.1"/>
    <property type="molecule type" value="Genomic_DNA"/>
</dbReference>
<dbReference type="Pfam" id="PF01734">
    <property type="entry name" value="Patatin"/>
    <property type="match status" value="1"/>
</dbReference>
<name>A0A3M5WUQ1_9PSED</name>
<evidence type="ECO:0000256" key="2">
    <source>
        <dbReference type="ARBA" id="ARBA00023098"/>
    </source>
</evidence>
<dbReference type="GO" id="GO:0016787">
    <property type="term" value="F:hydrolase activity"/>
    <property type="evidence" value="ECO:0007669"/>
    <property type="project" value="UniProtKB-UniRule"/>
</dbReference>
<dbReference type="PANTHER" id="PTHR32176">
    <property type="entry name" value="XYLOSE ISOMERASE"/>
    <property type="match status" value="1"/>
</dbReference>
<dbReference type="NCBIfam" id="NF041079">
    <property type="entry name" value="CBASS_lipase"/>
    <property type="match status" value="1"/>
</dbReference>
<sequence>MPERGFVMSTQTDVKILSLNGGGARGLFTINVLAEIERIIEQSTNEKDVRVGNYFDLITGTSIGGILALGLATGKSARELETVFREQAPKIFPPSSSWIKKVRAALNSRYRSQPLFDAVVSMIGPETTFGELERRVMIPAVNLSTGKPQFFKTPHNPMFNRDGRLKLVDAAMATSAAPTYFPPHHCQDLDAYFADGGLVANNPSFIALHEVLRDMTSDFPGVTVNDVKILNIGTLGEEYTVSPAALEAKRNNGYLGLWGLGERLVLTTMTANQLLHKSMLERELRTNGASENYVYLDDTVPNEAASDITLDNARASSLRNLASRGKQLATDNFTKNPRLRAFFEYPAAPFKRKQPTESEQIR</sequence>
<accession>A0A3M5WUQ1</accession>
<feature type="short sequence motif" description="DGA/G" evidence="3">
    <location>
        <begin position="195"/>
        <end position="197"/>
    </location>
</feature>
<evidence type="ECO:0000259" key="4">
    <source>
        <dbReference type="PROSITE" id="PS51635"/>
    </source>
</evidence>
<organism evidence="5 6">
    <name type="scientific">Pseudomonas syringae pv. apii</name>
    <dbReference type="NCBI Taxonomy" id="81036"/>
    <lineage>
        <taxon>Bacteria</taxon>
        <taxon>Pseudomonadati</taxon>
        <taxon>Pseudomonadota</taxon>
        <taxon>Gammaproteobacteria</taxon>
        <taxon>Pseudomonadales</taxon>
        <taxon>Pseudomonadaceae</taxon>
        <taxon>Pseudomonas</taxon>
    </lineage>
</organism>
<dbReference type="PANTHER" id="PTHR32176:SF92">
    <property type="entry name" value="XYLOSE ISOMERASE"/>
    <property type="match status" value="1"/>
</dbReference>
<evidence type="ECO:0000256" key="1">
    <source>
        <dbReference type="ARBA" id="ARBA00010240"/>
    </source>
</evidence>
<dbReference type="Gene3D" id="3.40.1090.10">
    <property type="entry name" value="Cytosolic phospholipase A2 catalytic domain"/>
    <property type="match status" value="1"/>
</dbReference>
<dbReference type="GO" id="GO:0016042">
    <property type="term" value="P:lipid catabolic process"/>
    <property type="evidence" value="ECO:0007669"/>
    <property type="project" value="UniProtKB-UniRule"/>
</dbReference>
<evidence type="ECO:0000313" key="5">
    <source>
        <dbReference type="EMBL" id="RMU73484.1"/>
    </source>
</evidence>
<evidence type="ECO:0000313" key="6">
    <source>
        <dbReference type="Proteomes" id="UP000271152"/>
    </source>
</evidence>
<reference evidence="5 6" key="1">
    <citation type="submission" date="2018-08" db="EMBL/GenBank/DDBJ databases">
        <title>Recombination of ecologically and evolutionarily significant loci maintains genetic cohesion in the Pseudomonas syringae species complex.</title>
        <authorList>
            <person name="Dillon M."/>
            <person name="Thakur S."/>
            <person name="Almeida R.N.D."/>
            <person name="Weir B.S."/>
            <person name="Guttman D.S."/>
        </authorList>
    </citation>
    <scope>NUCLEOTIDE SEQUENCE [LARGE SCALE GENOMIC DNA]</scope>
    <source>
        <strain evidence="5 6">ICMP 11947</strain>
    </source>
</reference>
<comment type="similarity">
    <text evidence="1">Belongs to the patatin family.</text>
</comment>
<feature type="domain" description="PNPLA" evidence="4">
    <location>
        <begin position="17"/>
        <end position="208"/>
    </location>
</feature>
<dbReference type="CDD" id="cd07199">
    <property type="entry name" value="Pat17_PNPLA8_PNPLA9_like"/>
    <property type="match status" value="1"/>
</dbReference>
<dbReference type="SUPFAM" id="SSF52151">
    <property type="entry name" value="FabD/lysophospholipase-like"/>
    <property type="match status" value="1"/>
</dbReference>
<feature type="active site" description="Proton acceptor" evidence="3">
    <location>
        <position position="195"/>
    </location>
</feature>
<feature type="active site" description="Nucleophile" evidence="3">
    <location>
        <position position="62"/>
    </location>
</feature>
<dbReference type="Proteomes" id="UP000271152">
    <property type="component" value="Unassembled WGS sequence"/>
</dbReference>
<dbReference type="PROSITE" id="PS51635">
    <property type="entry name" value="PNPLA"/>
    <property type="match status" value="1"/>
</dbReference>
<protein>
    <submittedName>
        <fullName evidence="5">Patatin family phospholipase</fullName>
    </submittedName>
</protein>
<comment type="caution">
    <text evidence="5">The sequence shown here is derived from an EMBL/GenBank/DDBJ whole genome shotgun (WGS) entry which is preliminary data.</text>
</comment>
<gene>
    <name evidence="5" type="ORF">ALP23_00842</name>
</gene>
<dbReference type="AlphaFoldDB" id="A0A3M5WUQ1"/>
<proteinExistence type="inferred from homology"/>
<keyword evidence="3" id="KW-0378">Hydrolase</keyword>
<dbReference type="InterPro" id="IPR016035">
    <property type="entry name" value="Acyl_Trfase/lysoPLipase"/>
</dbReference>
<feature type="short sequence motif" description="GXSXG" evidence="3">
    <location>
        <begin position="60"/>
        <end position="64"/>
    </location>
</feature>
<keyword evidence="2 3" id="KW-0443">Lipid metabolism</keyword>
<feature type="short sequence motif" description="GXGXXG" evidence="3">
    <location>
        <begin position="21"/>
        <end position="26"/>
    </location>
</feature>
<dbReference type="InterPro" id="IPR002641">
    <property type="entry name" value="PNPLA_dom"/>
</dbReference>
<keyword evidence="3" id="KW-0442">Lipid degradation</keyword>
<evidence type="ECO:0000256" key="3">
    <source>
        <dbReference type="PROSITE-ProRule" id="PRU01161"/>
    </source>
</evidence>